<dbReference type="InParanoid" id="A0A6J2H172"/>
<evidence type="ECO:0000256" key="1">
    <source>
        <dbReference type="ARBA" id="ARBA00004123"/>
    </source>
</evidence>
<dbReference type="Proteomes" id="UP000504627">
    <property type="component" value="Unplaced"/>
</dbReference>
<dbReference type="Pfam" id="PF24882">
    <property type="entry name" value="WHD_ORC2"/>
    <property type="match status" value="1"/>
</dbReference>
<evidence type="ECO:0000259" key="8">
    <source>
        <dbReference type="Pfam" id="PF04084"/>
    </source>
</evidence>
<evidence type="ECO:0000256" key="5">
    <source>
        <dbReference type="ARBA" id="ARBA00023242"/>
    </source>
</evidence>
<comment type="subunit">
    <text evidence="6">Component of the origin recognition complex (ORC).</text>
</comment>
<keyword evidence="10" id="KW-1185">Reference proteome</keyword>
<feature type="domain" description="Origin recognition complex subunit 2 winged-helix" evidence="9">
    <location>
        <begin position="500"/>
        <end position="560"/>
    </location>
</feature>
<feature type="compositionally biased region" description="Low complexity" evidence="7">
    <location>
        <begin position="174"/>
        <end position="186"/>
    </location>
</feature>
<dbReference type="AlphaFoldDB" id="A0A6J2H172"/>
<evidence type="ECO:0000313" key="10">
    <source>
        <dbReference type="Proteomes" id="UP000504627"/>
    </source>
</evidence>
<reference evidence="11" key="1">
    <citation type="submission" date="2025-08" db="UniProtKB">
        <authorList>
            <consortium name="RefSeq"/>
        </authorList>
    </citation>
    <scope>IDENTIFICATION</scope>
    <source>
        <tissue evidence="11">Muscle</tissue>
    </source>
</reference>
<dbReference type="PANTHER" id="PTHR14052:SF0">
    <property type="entry name" value="ORIGIN RECOGNITION COMPLEX SUBUNIT 2"/>
    <property type="match status" value="1"/>
</dbReference>
<feature type="compositionally biased region" description="Polar residues" evidence="7">
    <location>
        <begin position="135"/>
        <end position="147"/>
    </location>
</feature>
<accession>A0A6J2H172</accession>
<dbReference type="GeneID" id="113990348"/>
<organism evidence="10 11">
    <name type="scientific">Pipra filicauda</name>
    <name type="common">Wire-tailed manakin</name>
    <dbReference type="NCBI Taxonomy" id="649802"/>
    <lineage>
        <taxon>Eukaryota</taxon>
        <taxon>Metazoa</taxon>
        <taxon>Chordata</taxon>
        <taxon>Craniata</taxon>
        <taxon>Vertebrata</taxon>
        <taxon>Euteleostomi</taxon>
        <taxon>Archelosauria</taxon>
        <taxon>Archosauria</taxon>
        <taxon>Dinosauria</taxon>
        <taxon>Saurischia</taxon>
        <taxon>Theropoda</taxon>
        <taxon>Coelurosauria</taxon>
        <taxon>Aves</taxon>
        <taxon>Neognathae</taxon>
        <taxon>Neoaves</taxon>
        <taxon>Telluraves</taxon>
        <taxon>Australaves</taxon>
        <taxon>Passeriformes</taxon>
        <taxon>Pipridae</taxon>
        <taxon>Pipra</taxon>
    </lineage>
</organism>
<evidence type="ECO:0000256" key="3">
    <source>
        <dbReference type="ARBA" id="ARBA00019080"/>
    </source>
</evidence>
<proteinExistence type="inferred from homology"/>
<comment type="similarity">
    <text evidence="2 6">Belongs to the ORC2 family.</text>
</comment>
<dbReference type="CTD" id="4999"/>
<evidence type="ECO:0000256" key="2">
    <source>
        <dbReference type="ARBA" id="ARBA00007421"/>
    </source>
</evidence>
<dbReference type="GO" id="GO:0006260">
    <property type="term" value="P:DNA replication"/>
    <property type="evidence" value="ECO:0007669"/>
    <property type="project" value="UniProtKB-UniRule"/>
</dbReference>
<gene>
    <name evidence="11" type="primary">ORC2</name>
</gene>
<dbReference type="Pfam" id="PF04084">
    <property type="entry name" value="RecA-like_ORC2"/>
    <property type="match status" value="1"/>
</dbReference>
<protein>
    <recommendedName>
        <fullName evidence="3 6">Origin recognition complex subunit 2</fullName>
    </recommendedName>
</protein>
<evidence type="ECO:0000259" key="9">
    <source>
        <dbReference type="Pfam" id="PF24882"/>
    </source>
</evidence>
<evidence type="ECO:0000256" key="6">
    <source>
        <dbReference type="RuleBase" id="RU368084"/>
    </source>
</evidence>
<sequence length="573" mass="64914">MSRSEGSGGGRRRVLQVKFVPDEEVLKHIADDTGIKVRKDKPQPSISLKRFVKKLENISDDEPQEILEEKNYVATLGICTQDPMGNGTSVSGGEVYSFQAPKRSSKMAELASELAHTPEQSVAPDHSKGPGKTAKTPQSSKHSSSNKEQLRSKKKEFVSTTPYRLRKRLAAPDSCLESESEYSASCSEEEDEEDQQEVSTVLSGQKTPAKTKAAPTPPPRNSLAKKNKEEKMSNLMEEYFEAHSSSKVLTSDRTLQKLRKRRLNQETLRDLLTKAPLAYAAEIKELNQQHESLFSKWMLQLHLGFNIVLYGLGSKRDLLEKFRTSLLQDSVHLVVNGYFPSITVRSILNSITEEVLDHIGTFRSPLDQLEFITKRFKEDPSLELYVLIHNLDSQMLRGERSQQILAQLSSLPSIYLIASIDHINAPLMWDQAKLSLYNWLWYETTTFSPYVEETSYENSLLVQQSGSLALSSLTHVLRSLTPNARGIFRLLAQYQLEKKDNPSYPGLSFQDFYQQCREAFLVNSDLTLRAQLTEFRDHKLIRTKRGADGVEYLLIPVDDSTLTDFLENQDEDA</sequence>
<dbReference type="InterPro" id="IPR056773">
    <property type="entry name" value="WHD_ORC2"/>
</dbReference>
<feature type="compositionally biased region" description="Acidic residues" evidence="7">
    <location>
        <begin position="187"/>
        <end position="196"/>
    </location>
</feature>
<comment type="function">
    <text evidence="6">Component of the origin recognition complex (ORC) that binds origins of replication. DNA-binding is ATP-dependent. ORC is required to assemble the pre-replication complex necessary to initiate DNA replication.</text>
</comment>
<dbReference type="GO" id="GO:0005664">
    <property type="term" value="C:nuclear origin of replication recognition complex"/>
    <property type="evidence" value="ECO:0007669"/>
    <property type="project" value="UniProtKB-UniRule"/>
</dbReference>
<dbReference type="InterPro" id="IPR007220">
    <property type="entry name" value="ORC2"/>
</dbReference>
<feature type="domain" description="Origin recognition complex subunit 2 RecA-like" evidence="8">
    <location>
        <begin position="282"/>
        <end position="443"/>
    </location>
</feature>
<dbReference type="GO" id="GO:0003688">
    <property type="term" value="F:DNA replication origin binding"/>
    <property type="evidence" value="ECO:0007669"/>
    <property type="project" value="UniProtKB-UniRule"/>
</dbReference>
<feature type="region of interest" description="Disordered" evidence="7">
    <location>
        <begin position="99"/>
        <end position="227"/>
    </location>
</feature>
<keyword evidence="5 6" id="KW-0539">Nucleus</keyword>
<evidence type="ECO:0000256" key="7">
    <source>
        <dbReference type="SAM" id="MobiDB-lite"/>
    </source>
</evidence>
<evidence type="ECO:0000256" key="4">
    <source>
        <dbReference type="ARBA" id="ARBA00022705"/>
    </source>
</evidence>
<feature type="compositionally biased region" description="Basic and acidic residues" evidence="7">
    <location>
        <begin position="148"/>
        <end position="157"/>
    </location>
</feature>
<keyword evidence="4 6" id="KW-0235">DNA replication</keyword>
<dbReference type="RefSeq" id="XP_027581494.1">
    <property type="nucleotide sequence ID" value="XM_027725693.2"/>
</dbReference>
<dbReference type="PANTHER" id="PTHR14052">
    <property type="entry name" value="ORIGIN RECOGNITION COMPLEX SUBUNIT 2"/>
    <property type="match status" value="1"/>
</dbReference>
<name>A0A6J2H172_9PASS</name>
<evidence type="ECO:0000313" key="11">
    <source>
        <dbReference type="RefSeq" id="XP_027581494.1"/>
    </source>
</evidence>
<comment type="subcellular location">
    <subcellularLocation>
        <location evidence="1 6">Nucleus</location>
    </subcellularLocation>
</comment>
<dbReference type="InterPro" id="IPR056772">
    <property type="entry name" value="RecA-like_ORC2"/>
</dbReference>